<evidence type="ECO:0000256" key="1">
    <source>
        <dbReference type="ARBA" id="ARBA00004370"/>
    </source>
</evidence>
<keyword evidence="9" id="KW-1185">Reference proteome</keyword>
<dbReference type="Pfam" id="PF13581">
    <property type="entry name" value="HATPase_c_2"/>
    <property type="match status" value="1"/>
</dbReference>
<evidence type="ECO:0000259" key="6">
    <source>
        <dbReference type="PROSITE" id="PS50885"/>
    </source>
</evidence>
<keyword evidence="4" id="KW-0418">Kinase</keyword>
<dbReference type="CDD" id="cd16936">
    <property type="entry name" value="HATPase_RsbW-like"/>
    <property type="match status" value="1"/>
</dbReference>
<dbReference type="PROSITE" id="PS51746">
    <property type="entry name" value="PPM_2"/>
    <property type="match status" value="1"/>
</dbReference>
<dbReference type="InterPro" id="IPR003594">
    <property type="entry name" value="HATPase_dom"/>
</dbReference>
<dbReference type="InterPro" id="IPR001932">
    <property type="entry name" value="PPM-type_phosphatase-like_dom"/>
</dbReference>
<evidence type="ECO:0000313" key="8">
    <source>
        <dbReference type="EMBL" id="UOO89751.1"/>
    </source>
</evidence>
<dbReference type="EMBL" id="CP091511">
    <property type="protein sequence ID" value="UOO89751.1"/>
    <property type="molecule type" value="Genomic_DNA"/>
</dbReference>
<feature type="domain" description="PPM-type phosphatase" evidence="7">
    <location>
        <begin position="383"/>
        <end position="599"/>
    </location>
</feature>
<dbReference type="PANTHER" id="PTHR43156:SF2">
    <property type="entry name" value="STAGE II SPORULATION PROTEIN E"/>
    <property type="match status" value="1"/>
</dbReference>
<dbReference type="PANTHER" id="PTHR43156">
    <property type="entry name" value="STAGE II SPORULATION PROTEIN E-RELATED"/>
    <property type="match status" value="1"/>
</dbReference>
<dbReference type="SUPFAM" id="SSF55874">
    <property type="entry name" value="ATPase domain of HSP90 chaperone/DNA topoisomerase II/histidine kinase"/>
    <property type="match status" value="1"/>
</dbReference>
<sequence length="751" mass="83455">MATLLPMGIFGYLSVKHDIEQIRHDQQAALQNDANGLTLQLQAVARQYQILTRAIAADADVVAYAQNRTAAHRTDAAAAQQALHDLQKLHQSIPHARQVSIVSEQAVVQLSSLTAPVTLKPTNLSELKKILSARTETLLLQQQSLYFTAPILSAKQNYLGMMLVEVDATVMFQILQQEALNHPDYAVKLQHANGTTLVSIAAVNLNSVDNHHALHRNSPIQAQASVIHSDLIIVLSKADDLVMQPIKQLLWNNGIILLLCLLSSTGATWFISRRLTQPIQLLINKSQQVQQGHYRTPELDGPLGLQAARQDEMGKFIAVYNQMVTDIHQRAEILESLIAERTAELSSSNQLLAQNQQRLNQELQLAYDMQQAFLPQQFVHALQFEVFAAMHPAQEMGGDFYDCFELENGHHALLVADVAGKGIAAAFFMAISSTLIKQAATKHTEPHQVLNLANKWLCQRNPLNLFVTVFYAVFDPHTLTLHYANAGHPSALWLSHQHQLQALDSPPQLPLGAWEDVSYRSHSVALQPHDCVVLYSDGVTEALSPSQQEYGEQRLHALLGIAKKHLHAQDIFQALKNDVSLFVESAQAHDDITALVLKVKAQPQTCLQQQRWQITPTFSDIDALNLAISDHLQVLLPTQSHTIYAVCVCLEEILSNLVRHGHHPADCVLSITISVYNTAIRCCIRDNSTPFNPFAIRPKTDLAADILDKELGGLGLQLLLQLADEWDYHSHDGHNTTLFSVHFSTHTRTNT</sequence>
<evidence type="ECO:0000259" key="7">
    <source>
        <dbReference type="PROSITE" id="PS51746"/>
    </source>
</evidence>
<reference evidence="8 9" key="1">
    <citation type="journal article" date="2022" name="Res Sq">
        <title>Evolution of multicellular longitudinally dividing oral cavity symbionts (Neisseriaceae).</title>
        <authorList>
            <person name="Nyongesa S."/>
            <person name="Weber P."/>
            <person name="Bernet E."/>
            <person name="Pullido F."/>
            <person name="Nieckarz M."/>
            <person name="Delaby M."/>
            <person name="Nieves C."/>
            <person name="Viehboeck T."/>
            <person name="Krause N."/>
            <person name="Rivera-Millot A."/>
            <person name="Nakamura A."/>
            <person name="Vischer N."/>
            <person name="VanNieuwenhze M."/>
            <person name="Brun Y."/>
            <person name="Cava F."/>
            <person name="Bulgheresi S."/>
            <person name="Veyrier F."/>
        </authorList>
    </citation>
    <scope>NUCLEOTIDE SEQUENCE [LARGE SCALE GENOMIC DNA]</scope>
    <source>
        <strain evidence="8 9">SN4</strain>
    </source>
</reference>
<feature type="domain" description="HAMP" evidence="6">
    <location>
        <begin position="273"/>
        <end position="332"/>
    </location>
</feature>
<evidence type="ECO:0000256" key="5">
    <source>
        <dbReference type="ARBA" id="ARBA00022801"/>
    </source>
</evidence>
<dbReference type="SMART" id="SM00331">
    <property type="entry name" value="PP2C_SIG"/>
    <property type="match status" value="1"/>
</dbReference>
<keyword evidence="5" id="KW-0378">Hydrolase</keyword>
<dbReference type="InterPro" id="IPR036890">
    <property type="entry name" value="HATPase_C_sf"/>
</dbReference>
<dbReference type="Gene3D" id="3.30.565.10">
    <property type="entry name" value="Histidine kinase-like ATPase, C-terminal domain"/>
    <property type="match status" value="1"/>
</dbReference>
<accession>A0ABY4E300</accession>
<dbReference type="RefSeq" id="WP_159061396.1">
    <property type="nucleotide sequence ID" value="NZ_CABKVG010000007.1"/>
</dbReference>
<keyword evidence="3" id="KW-0808">Transferase</keyword>
<evidence type="ECO:0000256" key="3">
    <source>
        <dbReference type="ARBA" id="ARBA00022679"/>
    </source>
</evidence>
<dbReference type="PROSITE" id="PS50885">
    <property type="entry name" value="HAMP"/>
    <property type="match status" value="1"/>
</dbReference>
<organism evidence="8 9">
    <name type="scientific">Vitreoscilla massiliensis</name>
    <dbReference type="NCBI Taxonomy" id="1689272"/>
    <lineage>
        <taxon>Bacteria</taxon>
        <taxon>Pseudomonadati</taxon>
        <taxon>Pseudomonadota</taxon>
        <taxon>Betaproteobacteria</taxon>
        <taxon>Neisseriales</taxon>
        <taxon>Neisseriaceae</taxon>
        <taxon>Vitreoscilla</taxon>
    </lineage>
</organism>
<dbReference type="Gene3D" id="6.10.340.10">
    <property type="match status" value="1"/>
</dbReference>
<dbReference type="SUPFAM" id="SSF81606">
    <property type="entry name" value="PP2C-like"/>
    <property type="match status" value="1"/>
</dbReference>
<name>A0ABY4E300_9NEIS</name>
<evidence type="ECO:0000313" key="9">
    <source>
        <dbReference type="Proteomes" id="UP000832011"/>
    </source>
</evidence>
<evidence type="ECO:0000256" key="4">
    <source>
        <dbReference type="ARBA" id="ARBA00022777"/>
    </source>
</evidence>
<dbReference type="Gene3D" id="3.60.40.10">
    <property type="entry name" value="PPM-type phosphatase domain"/>
    <property type="match status" value="1"/>
</dbReference>
<gene>
    <name evidence="8" type="ORF">LVJ82_01810</name>
</gene>
<proteinExistence type="predicted"/>
<dbReference type="Proteomes" id="UP000832011">
    <property type="component" value="Chromosome"/>
</dbReference>
<dbReference type="InterPro" id="IPR036457">
    <property type="entry name" value="PPM-type-like_dom_sf"/>
</dbReference>
<protein>
    <submittedName>
        <fullName evidence="8">SpoIIE family protein phosphatase</fullName>
    </submittedName>
</protein>
<evidence type="ECO:0000256" key="2">
    <source>
        <dbReference type="ARBA" id="ARBA00022553"/>
    </source>
</evidence>
<dbReference type="Pfam" id="PF07228">
    <property type="entry name" value="SpoIIE"/>
    <property type="match status" value="1"/>
</dbReference>
<keyword evidence="2" id="KW-0597">Phosphoprotein</keyword>
<dbReference type="InterPro" id="IPR003660">
    <property type="entry name" value="HAMP_dom"/>
</dbReference>
<comment type="subcellular location">
    <subcellularLocation>
        <location evidence="1">Membrane</location>
    </subcellularLocation>
</comment>
<dbReference type="InterPro" id="IPR052016">
    <property type="entry name" value="Bact_Sigma-Reg"/>
</dbReference>